<gene>
    <name evidence="1" type="ORF">J8J14_10435</name>
</gene>
<dbReference type="RefSeq" id="WP_209379440.1">
    <property type="nucleotide sequence ID" value="NZ_JAGIZB010000008.1"/>
</dbReference>
<evidence type="ECO:0008006" key="3">
    <source>
        <dbReference type="Google" id="ProtNLM"/>
    </source>
</evidence>
<evidence type="ECO:0000313" key="2">
    <source>
        <dbReference type="Proteomes" id="UP000681594"/>
    </source>
</evidence>
<name>A0ABS4ADX0_9PROT</name>
<protein>
    <recommendedName>
        <fullName evidence="3">Phasin domain-containing protein</fullName>
    </recommendedName>
</protein>
<reference evidence="1 2" key="1">
    <citation type="submission" date="2021-03" db="EMBL/GenBank/DDBJ databases">
        <authorList>
            <person name="So Y."/>
        </authorList>
    </citation>
    <scope>NUCLEOTIDE SEQUENCE [LARGE SCALE GENOMIC DNA]</scope>
    <source>
        <strain evidence="1 2">SSH11</strain>
    </source>
</reference>
<dbReference type="EMBL" id="JAGIZB010000008">
    <property type="protein sequence ID" value="MBP0445197.1"/>
    <property type="molecule type" value="Genomic_DNA"/>
</dbReference>
<keyword evidence="2" id="KW-1185">Reference proteome</keyword>
<dbReference type="Proteomes" id="UP000681594">
    <property type="component" value="Unassembled WGS sequence"/>
</dbReference>
<evidence type="ECO:0000313" key="1">
    <source>
        <dbReference type="EMBL" id="MBP0445197.1"/>
    </source>
</evidence>
<sequence length="160" mass="16868">MRINSEANREEVKVTVAATSTPAVHGSHDLFITWVNRPWVTKAWPGVAVPMPGMMEQALDACHSVVKANQAAAAAMGDTLLRQQEITFGLARAALDALPRTTADLGLDAQQASWTKMMKGYTQACNQGLAAGRAVAEAALNSLNAAPDEANGGRTEAQNP</sequence>
<comment type="caution">
    <text evidence="1">The sequence shown here is derived from an EMBL/GenBank/DDBJ whole genome shotgun (WGS) entry which is preliminary data.</text>
</comment>
<organism evidence="1 2">
    <name type="scientific">Pararoseomonas baculiformis</name>
    <dbReference type="NCBI Taxonomy" id="2820812"/>
    <lineage>
        <taxon>Bacteria</taxon>
        <taxon>Pseudomonadati</taxon>
        <taxon>Pseudomonadota</taxon>
        <taxon>Alphaproteobacteria</taxon>
        <taxon>Acetobacterales</taxon>
        <taxon>Acetobacteraceae</taxon>
        <taxon>Pararoseomonas</taxon>
    </lineage>
</organism>
<proteinExistence type="predicted"/>
<accession>A0ABS4ADX0</accession>